<dbReference type="OrthoDB" id="258610at2"/>
<evidence type="ECO:0000259" key="1">
    <source>
        <dbReference type="PROSITE" id="PS51677"/>
    </source>
</evidence>
<name>A0A1U7M585_TISCR</name>
<dbReference type="Pfam" id="PF01522">
    <property type="entry name" value="Polysacc_deac_1"/>
    <property type="match status" value="1"/>
</dbReference>
<dbReference type="Pfam" id="PF01471">
    <property type="entry name" value="PG_binding_1"/>
    <property type="match status" value="1"/>
</dbReference>
<dbReference type="AlphaFoldDB" id="A0A1U7M585"/>
<dbReference type="SUPFAM" id="SSF47090">
    <property type="entry name" value="PGBD-like"/>
    <property type="match status" value="1"/>
</dbReference>
<dbReference type="CDD" id="cd10944">
    <property type="entry name" value="CE4_SmPgdA_like"/>
    <property type="match status" value="1"/>
</dbReference>
<comment type="caution">
    <text evidence="2">The sequence shown here is derived from an EMBL/GenBank/DDBJ whole genome shotgun (WGS) entry which is preliminary data.</text>
</comment>
<evidence type="ECO:0000313" key="3">
    <source>
        <dbReference type="Proteomes" id="UP000186112"/>
    </source>
</evidence>
<dbReference type="PROSITE" id="PS51677">
    <property type="entry name" value="NODB"/>
    <property type="match status" value="1"/>
</dbReference>
<dbReference type="InterPro" id="IPR036365">
    <property type="entry name" value="PGBD-like_sf"/>
</dbReference>
<keyword evidence="2" id="KW-0378">Hydrolase</keyword>
<reference evidence="2 3" key="1">
    <citation type="submission" date="2016-02" db="EMBL/GenBank/DDBJ databases">
        <title>Genome sequence of Tissierella creatinophila DSM 6911.</title>
        <authorList>
            <person name="Poehlein A."/>
            <person name="Daniel R."/>
        </authorList>
    </citation>
    <scope>NUCLEOTIDE SEQUENCE [LARGE SCALE GENOMIC DNA]</scope>
    <source>
        <strain evidence="2 3">DSM 6911</strain>
    </source>
</reference>
<dbReference type="PANTHER" id="PTHR10587">
    <property type="entry name" value="GLYCOSYL TRANSFERASE-RELATED"/>
    <property type="match status" value="1"/>
</dbReference>
<dbReference type="SUPFAM" id="SSF88713">
    <property type="entry name" value="Glycoside hydrolase/deacetylase"/>
    <property type="match status" value="1"/>
</dbReference>
<dbReference type="RefSeq" id="WP_075727195.1">
    <property type="nucleotide sequence ID" value="NZ_LTDM01000032.1"/>
</dbReference>
<dbReference type="InterPro" id="IPR002477">
    <property type="entry name" value="Peptidoglycan-bd-like"/>
</dbReference>
<dbReference type="GO" id="GO:0016810">
    <property type="term" value="F:hydrolase activity, acting on carbon-nitrogen (but not peptide) bonds"/>
    <property type="evidence" value="ECO:0007669"/>
    <property type="project" value="InterPro"/>
</dbReference>
<sequence>MKTKFKISLFLLTLFLILGAVSDLTYAQELPNVNLTYLQRGQAVKDLQSALNKIGYKLDVDGVYGPNTRSAILDFQRKYPSLVDDGKYGPKTRAVLMKVLKNGPVDEIPIKGKIAYLTFDDGPSKTITPKILQILDKYDIKATFFILGNMAEQNPAILKTINSKGHSIGHHSYSHKYKYIYSNMDNFWGEINRTEKILKKQLGNNFHTHLLRLPGGSFEAYKKPYKKSAIDKGYRVYDWNALNGDSEAKNVSVNRQMARIKETVKGQSELIVLMHDSNGKENTIKALPQIIEYLKSKGYSFKALSQ</sequence>
<dbReference type="InterPro" id="IPR036366">
    <property type="entry name" value="PGBDSf"/>
</dbReference>
<protein>
    <submittedName>
        <fullName evidence="2">Peptidoglycan-N-acetylglucosamine deacetylase</fullName>
        <ecNumber evidence="2">3.5.1.104</ecNumber>
    </submittedName>
</protein>
<accession>A0A1U7M585</accession>
<feature type="domain" description="NodB homology" evidence="1">
    <location>
        <begin position="113"/>
        <end position="302"/>
    </location>
</feature>
<keyword evidence="3" id="KW-1185">Reference proteome</keyword>
<dbReference type="EMBL" id="LTDM01000032">
    <property type="protein sequence ID" value="OLS02379.1"/>
    <property type="molecule type" value="Genomic_DNA"/>
</dbReference>
<gene>
    <name evidence="2" type="primary">pgdA_3</name>
    <name evidence="2" type="ORF">TICRE_17660</name>
</gene>
<dbReference type="InterPro" id="IPR002509">
    <property type="entry name" value="NODB_dom"/>
</dbReference>
<dbReference type="InterPro" id="IPR011330">
    <property type="entry name" value="Glyco_hydro/deAcase_b/a-brl"/>
</dbReference>
<proteinExistence type="predicted"/>
<dbReference type="EC" id="3.5.1.104" evidence="2"/>
<dbReference type="PANTHER" id="PTHR10587:SF125">
    <property type="entry name" value="POLYSACCHARIDE DEACETYLASE YHEN-RELATED"/>
    <property type="match status" value="1"/>
</dbReference>
<dbReference type="Gene3D" id="3.20.20.370">
    <property type="entry name" value="Glycoside hydrolase/deacetylase"/>
    <property type="match status" value="1"/>
</dbReference>
<dbReference type="Gene3D" id="1.10.101.10">
    <property type="entry name" value="PGBD-like superfamily/PGBD"/>
    <property type="match status" value="1"/>
</dbReference>
<evidence type="ECO:0000313" key="2">
    <source>
        <dbReference type="EMBL" id="OLS02379.1"/>
    </source>
</evidence>
<dbReference type="InterPro" id="IPR050248">
    <property type="entry name" value="Polysacc_deacetylase_ArnD"/>
</dbReference>
<dbReference type="Proteomes" id="UP000186112">
    <property type="component" value="Unassembled WGS sequence"/>
</dbReference>
<dbReference type="GO" id="GO:0005975">
    <property type="term" value="P:carbohydrate metabolic process"/>
    <property type="evidence" value="ECO:0007669"/>
    <property type="project" value="InterPro"/>
</dbReference>
<organism evidence="2 3">
    <name type="scientific">Tissierella creatinophila DSM 6911</name>
    <dbReference type="NCBI Taxonomy" id="1123403"/>
    <lineage>
        <taxon>Bacteria</taxon>
        <taxon>Bacillati</taxon>
        <taxon>Bacillota</taxon>
        <taxon>Tissierellia</taxon>
        <taxon>Tissierellales</taxon>
        <taxon>Tissierellaceae</taxon>
        <taxon>Tissierella</taxon>
    </lineage>
</organism>